<keyword evidence="4 10" id="KW-1003">Cell membrane</keyword>
<evidence type="ECO:0000313" key="14">
    <source>
        <dbReference type="EMBL" id="NBG88097.1"/>
    </source>
</evidence>
<evidence type="ECO:0000256" key="4">
    <source>
        <dbReference type="ARBA" id="ARBA00022475"/>
    </source>
</evidence>
<dbReference type="NCBIfam" id="NF038347">
    <property type="entry name" value="FtsX_Gpos"/>
    <property type="match status" value="1"/>
</dbReference>
<dbReference type="Proteomes" id="UP000449710">
    <property type="component" value="Unassembled WGS sequence"/>
</dbReference>
<dbReference type="PANTHER" id="PTHR47755">
    <property type="entry name" value="CELL DIVISION PROTEIN FTSX"/>
    <property type="match status" value="1"/>
</dbReference>
<keyword evidence="7 11" id="KW-1133">Transmembrane helix</keyword>
<feature type="domain" description="ABC3 transporter permease C-terminal" evidence="12">
    <location>
        <begin position="173"/>
        <end position="293"/>
    </location>
</feature>
<dbReference type="InterPro" id="IPR058204">
    <property type="entry name" value="FtsX_firmicutes-type"/>
</dbReference>
<comment type="function">
    <text evidence="10">Part of the ABC transporter FtsEX involved in asymmetric cellular division facilitating the initiation of sporulation.</text>
</comment>
<comment type="caution">
    <text evidence="14">The sequence shown here is derived from an EMBL/GenBank/DDBJ whole genome shotgun (WGS) entry which is preliminary data.</text>
</comment>
<dbReference type="InterPro" id="IPR040690">
    <property type="entry name" value="FtsX_ECD"/>
</dbReference>
<evidence type="ECO:0000313" key="15">
    <source>
        <dbReference type="Proteomes" id="UP000449710"/>
    </source>
</evidence>
<evidence type="ECO:0000256" key="1">
    <source>
        <dbReference type="ARBA" id="ARBA00004651"/>
    </source>
</evidence>
<dbReference type="GO" id="GO:0051301">
    <property type="term" value="P:cell division"/>
    <property type="evidence" value="ECO:0007669"/>
    <property type="project" value="UniProtKB-KW"/>
</dbReference>
<comment type="similarity">
    <text evidence="2 10">Belongs to the ABC-4 integral membrane protein family. FtsX subfamily.</text>
</comment>
<feature type="transmembrane region" description="Helical" evidence="11">
    <location>
        <begin position="223"/>
        <end position="245"/>
    </location>
</feature>
<dbReference type="Pfam" id="PF18075">
    <property type="entry name" value="FtsX_ECD"/>
    <property type="match status" value="1"/>
</dbReference>
<dbReference type="Gene3D" id="3.30.70.3040">
    <property type="match status" value="1"/>
</dbReference>
<organism evidence="14 15">
    <name type="scientific">Isachenkonia alkalipeptolytica</name>
    <dbReference type="NCBI Taxonomy" id="2565777"/>
    <lineage>
        <taxon>Bacteria</taxon>
        <taxon>Bacillati</taxon>
        <taxon>Bacillota</taxon>
        <taxon>Clostridia</taxon>
        <taxon>Eubacteriales</taxon>
        <taxon>Clostridiaceae</taxon>
        <taxon>Isachenkonia</taxon>
    </lineage>
</organism>
<evidence type="ECO:0000256" key="8">
    <source>
        <dbReference type="ARBA" id="ARBA00023136"/>
    </source>
</evidence>
<sequence length="294" mass="32322">MNRYAFGYCIRQSFRSLSRNAWLALLTSGLIAISLIILGGFLLVTTNVNQFIHTLESNVEISVFLEEGVSASEVEAQIAGLEGVTEQTFVSKEEGLENFSRTMGDPTLLRDLEGEDNPLPDLIRVQVSEPEQVAVVAQTVGAYPEVELVDYGEELVTRLMQITSRLNALFLTLGVLIALGAVFLIVNIIRLSAVARQEEVVVMKYMGASNGYIRFPFLMEGMVMGWTGTVVAILALGMIYTQLASAFGQDSLILLFQPVTDMERLLPIFLGLMIMGTLMAGFGSFVSIRKYLKV</sequence>
<protein>
    <recommendedName>
        <fullName evidence="3 10">Cell division protein FtsX</fullName>
    </recommendedName>
</protein>
<evidence type="ECO:0000256" key="7">
    <source>
        <dbReference type="ARBA" id="ARBA00022989"/>
    </source>
</evidence>
<gene>
    <name evidence="14" type="ORF">ISALK_06235</name>
</gene>
<evidence type="ECO:0000256" key="3">
    <source>
        <dbReference type="ARBA" id="ARBA00021907"/>
    </source>
</evidence>
<feature type="transmembrane region" description="Helical" evidence="11">
    <location>
        <begin position="168"/>
        <end position="189"/>
    </location>
</feature>
<evidence type="ECO:0000259" key="13">
    <source>
        <dbReference type="Pfam" id="PF18075"/>
    </source>
</evidence>
<keyword evidence="6 11" id="KW-0812">Transmembrane</keyword>
<name>A0AA43XJX4_9CLOT</name>
<evidence type="ECO:0000256" key="11">
    <source>
        <dbReference type="SAM" id="Phobius"/>
    </source>
</evidence>
<reference evidence="14 15" key="1">
    <citation type="submission" date="2019-04" db="EMBL/GenBank/DDBJ databases">
        <title>Isachenkonia alkalipeptolytica gen. nov. sp. nov. a new anaerobic, alkiliphilic organothrophic bacterium capable to reduce synthesized ferrihydrite isolated from a soda lake.</title>
        <authorList>
            <person name="Toshchakov S.V."/>
            <person name="Zavarzina D.G."/>
            <person name="Zhilina T.N."/>
            <person name="Kostrikina N.A."/>
            <person name="Kublanov I.V."/>
        </authorList>
    </citation>
    <scope>NUCLEOTIDE SEQUENCE [LARGE SCALE GENOMIC DNA]</scope>
    <source>
        <strain evidence="14 15">Z-1701</strain>
    </source>
</reference>
<dbReference type="AlphaFoldDB" id="A0AA43XJX4"/>
<dbReference type="RefSeq" id="WP_160720245.1">
    <property type="nucleotide sequence ID" value="NZ_SUMG01000005.1"/>
</dbReference>
<evidence type="ECO:0000256" key="6">
    <source>
        <dbReference type="ARBA" id="ARBA00022692"/>
    </source>
</evidence>
<keyword evidence="15" id="KW-1185">Reference proteome</keyword>
<proteinExistence type="inferred from homology"/>
<feature type="transmembrane region" description="Helical" evidence="11">
    <location>
        <begin position="265"/>
        <end position="288"/>
    </location>
</feature>
<dbReference type="PANTHER" id="PTHR47755:SF1">
    <property type="entry name" value="CELL DIVISION PROTEIN FTSX"/>
    <property type="match status" value="1"/>
</dbReference>
<evidence type="ECO:0000256" key="9">
    <source>
        <dbReference type="ARBA" id="ARBA00023306"/>
    </source>
</evidence>
<accession>A0AA43XJX4</accession>
<dbReference type="EMBL" id="SUMG01000005">
    <property type="protein sequence ID" value="NBG88097.1"/>
    <property type="molecule type" value="Genomic_DNA"/>
</dbReference>
<dbReference type="GO" id="GO:0005886">
    <property type="term" value="C:plasma membrane"/>
    <property type="evidence" value="ECO:0007669"/>
    <property type="project" value="UniProtKB-SubCell"/>
</dbReference>
<keyword evidence="9 10" id="KW-0131">Cell cycle</keyword>
<evidence type="ECO:0000256" key="10">
    <source>
        <dbReference type="PIRNR" id="PIRNR003097"/>
    </source>
</evidence>
<feature type="transmembrane region" description="Helical" evidence="11">
    <location>
        <begin position="21"/>
        <end position="44"/>
    </location>
</feature>
<dbReference type="InterPro" id="IPR003838">
    <property type="entry name" value="ABC3_permease_C"/>
</dbReference>
<evidence type="ECO:0000256" key="2">
    <source>
        <dbReference type="ARBA" id="ARBA00007379"/>
    </source>
</evidence>
<evidence type="ECO:0000256" key="5">
    <source>
        <dbReference type="ARBA" id="ARBA00022618"/>
    </source>
</evidence>
<dbReference type="InterPro" id="IPR004513">
    <property type="entry name" value="FtsX"/>
</dbReference>
<keyword evidence="8 10" id="KW-0472">Membrane</keyword>
<dbReference type="Pfam" id="PF02687">
    <property type="entry name" value="FtsX"/>
    <property type="match status" value="1"/>
</dbReference>
<keyword evidence="5 10" id="KW-0132">Cell division</keyword>
<evidence type="ECO:0000259" key="12">
    <source>
        <dbReference type="Pfam" id="PF02687"/>
    </source>
</evidence>
<dbReference type="PIRSF" id="PIRSF003097">
    <property type="entry name" value="FtsX"/>
    <property type="match status" value="1"/>
</dbReference>
<comment type="subcellular location">
    <subcellularLocation>
        <location evidence="1">Cell membrane</location>
        <topology evidence="1">Multi-pass membrane protein</topology>
    </subcellularLocation>
</comment>
<feature type="domain" description="FtsX extracellular" evidence="13">
    <location>
        <begin position="59"/>
        <end position="149"/>
    </location>
</feature>